<name>A0A7G1KT93_9NOCA</name>
<organism evidence="2 3">
    <name type="scientific">Nocardia wallacei</name>
    <dbReference type="NCBI Taxonomy" id="480035"/>
    <lineage>
        <taxon>Bacteria</taxon>
        <taxon>Bacillati</taxon>
        <taxon>Actinomycetota</taxon>
        <taxon>Actinomycetes</taxon>
        <taxon>Mycobacteriales</taxon>
        <taxon>Nocardiaceae</taxon>
        <taxon>Nocardia</taxon>
    </lineage>
</organism>
<protein>
    <recommendedName>
        <fullName evidence="1">SnoaL-like domain-containing protein</fullName>
    </recommendedName>
</protein>
<evidence type="ECO:0000259" key="1">
    <source>
        <dbReference type="Pfam" id="PF13577"/>
    </source>
</evidence>
<dbReference type="InterPro" id="IPR032710">
    <property type="entry name" value="NTF2-like_dom_sf"/>
</dbReference>
<sequence>MTAVLTVEDRFAITDLINLHGHLTDRGDFDGWHELFAEDVVYDVRALGGGVLTGLSACREAALALGEGNPVAHHVTNIVLNPVTDGTVHALSKGFGVLTDGSVGSVTYEDTVERTDAGWRITHRIVRPRRTPLQG</sequence>
<reference evidence="2 3" key="1">
    <citation type="submission" date="2020-08" db="EMBL/GenBank/DDBJ databases">
        <title>Genome Sequencing of Nocardia wallacei strain FMUON74 and assembly.</title>
        <authorList>
            <person name="Toyokawa M."/>
            <person name="Uesaka K."/>
        </authorList>
    </citation>
    <scope>NUCLEOTIDE SEQUENCE [LARGE SCALE GENOMIC DNA]</scope>
    <source>
        <strain evidence="2 3">FMUON74</strain>
    </source>
</reference>
<dbReference type="RefSeq" id="WP_232110622.1">
    <property type="nucleotide sequence ID" value="NZ_AP023396.1"/>
</dbReference>
<dbReference type="KEGG" id="nwl:NWFMUON74_55480"/>
<dbReference type="Proteomes" id="UP000516173">
    <property type="component" value="Chromosome"/>
</dbReference>
<dbReference type="EMBL" id="AP023396">
    <property type="protein sequence ID" value="BCK57776.1"/>
    <property type="molecule type" value="Genomic_DNA"/>
</dbReference>
<dbReference type="Gene3D" id="3.10.450.50">
    <property type="match status" value="1"/>
</dbReference>
<accession>A0A7G1KT93</accession>
<gene>
    <name evidence="2" type="ORF">NWFMUON74_55480</name>
</gene>
<dbReference type="Pfam" id="PF13577">
    <property type="entry name" value="SnoaL_4"/>
    <property type="match status" value="1"/>
</dbReference>
<evidence type="ECO:0000313" key="2">
    <source>
        <dbReference type="EMBL" id="BCK57776.1"/>
    </source>
</evidence>
<keyword evidence="3" id="KW-1185">Reference proteome</keyword>
<feature type="domain" description="SnoaL-like" evidence="1">
    <location>
        <begin position="6"/>
        <end position="124"/>
    </location>
</feature>
<proteinExistence type="predicted"/>
<dbReference type="AlphaFoldDB" id="A0A7G1KT93"/>
<evidence type="ECO:0000313" key="3">
    <source>
        <dbReference type="Proteomes" id="UP000516173"/>
    </source>
</evidence>
<dbReference type="InterPro" id="IPR037401">
    <property type="entry name" value="SnoaL-like"/>
</dbReference>
<dbReference type="GeneID" id="80349986"/>
<dbReference type="SUPFAM" id="SSF54427">
    <property type="entry name" value="NTF2-like"/>
    <property type="match status" value="1"/>
</dbReference>